<sequence length="338" mass="38314">MAIWQNRSKMKSSLEDVMREFQINGNDAGQRVDKFLTKAVPLLPQSMLYKAIRTKRIKLNGKRCEISTRLCTGDQLTLYLNDSFFDSRDGAFSFLRSPAAIDIIYEDENILLVNKPAGLVVHEDEHQSSDTLINRIQHHLYNCGVYNPAEENSFAPALCNRIDRNTAGIVIAAKNAAALRILNEKIKARELQKLYLCIVHGTMPKESDTLKAFLRKDARTNTVAVYDHPIPDGRTILTHYRVVAQKDRLSLLEIDLLTGRTHQIRAHLAHIGHPLLGDAKYGRNRDNHKTGLKHQALCAYKLTFHFQSDAGVLNGLNGRSFEVLDVWFRDAFFAGTLY</sequence>
<feature type="domain" description="RNA-binding S4" evidence="7">
    <location>
        <begin position="30"/>
        <end position="96"/>
    </location>
</feature>
<dbReference type="AlphaFoldDB" id="B0PEI9"/>
<dbReference type="Pfam" id="PF00849">
    <property type="entry name" value="PseudoU_synth_2"/>
    <property type="match status" value="1"/>
</dbReference>
<dbReference type="InterPro" id="IPR036986">
    <property type="entry name" value="S4_RNA-bd_sf"/>
</dbReference>
<dbReference type="SUPFAM" id="SSF55174">
    <property type="entry name" value="Alpha-L RNA-binding motif"/>
    <property type="match status" value="1"/>
</dbReference>
<comment type="function">
    <text evidence="6">Responsible for synthesis of pseudouridine from uracil.</text>
</comment>
<proteinExistence type="inferred from homology"/>
<evidence type="ECO:0000256" key="3">
    <source>
        <dbReference type="ARBA" id="ARBA00023235"/>
    </source>
</evidence>
<dbReference type="SMART" id="SM00363">
    <property type="entry name" value="S4"/>
    <property type="match status" value="1"/>
</dbReference>
<dbReference type="Pfam" id="PF01479">
    <property type="entry name" value="S4"/>
    <property type="match status" value="1"/>
</dbReference>
<dbReference type="Gene3D" id="3.30.2350.10">
    <property type="entry name" value="Pseudouridine synthase"/>
    <property type="match status" value="1"/>
</dbReference>
<dbReference type="InterPro" id="IPR006224">
    <property type="entry name" value="PsdUridine_synth_RluA-like_CS"/>
</dbReference>
<dbReference type="GO" id="GO:0000455">
    <property type="term" value="P:enzyme-directed rRNA pseudouridine synthesis"/>
    <property type="evidence" value="ECO:0007669"/>
    <property type="project" value="UniProtKB-ARBA"/>
</dbReference>
<dbReference type="InterPro" id="IPR050188">
    <property type="entry name" value="RluA_PseudoU_synthase"/>
</dbReference>
<dbReference type="EC" id="5.4.99.-" evidence="6"/>
<evidence type="ECO:0000259" key="7">
    <source>
        <dbReference type="SMART" id="SM00363"/>
    </source>
</evidence>
<dbReference type="PROSITE" id="PS01129">
    <property type="entry name" value="PSI_RLU"/>
    <property type="match status" value="1"/>
</dbReference>
<reference evidence="8" key="2">
    <citation type="submission" date="2013-09" db="EMBL/GenBank/DDBJ databases">
        <title>Draft genome sequence of Anaerotruncus colihominis(DSM 17241).</title>
        <authorList>
            <person name="Sudarsanam P."/>
            <person name="Ley R."/>
            <person name="Guruge J."/>
            <person name="Turnbaugh P.J."/>
            <person name="Mahowald M."/>
            <person name="Liep D."/>
            <person name="Gordon J."/>
        </authorList>
    </citation>
    <scope>NUCLEOTIDE SEQUENCE</scope>
    <source>
        <strain evidence="8">DSM 17241</strain>
    </source>
</reference>
<dbReference type="InterPro" id="IPR006225">
    <property type="entry name" value="PsdUridine_synth_RluC/D"/>
</dbReference>
<comment type="catalytic activity">
    <reaction evidence="1 6">
        <text>a uridine in RNA = a pseudouridine in RNA</text>
        <dbReference type="Rhea" id="RHEA:48348"/>
        <dbReference type="Rhea" id="RHEA-COMP:12068"/>
        <dbReference type="Rhea" id="RHEA-COMP:12069"/>
        <dbReference type="ChEBI" id="CHEBI:65314"/>
        <dbReference type="ChEBI" id="CHEBI:65315"/>
    </reaction>
</comment>
<dbReference type="InterPro" id="IPR006145">
    <property type="entry name" value="PsdUridine_synth_RsuA/RluA"/>
</dbReference>
<dbReference type="Gene3D" id="3.10.290.10">
    <property type="entry name" value="RNA-binding S4 domain"/>
    <property type="match status" value="1"/>
</dbReference>
<dbReference type="CDD" id="cd00165">
    <property type="entry name" value="S4"/>
    <property type="match status" value="1"/>
</dbReference>
<dbReference type="STRING" id="169435.ERS852551_01818"/>
<evidence type="ECO:0000313" key="9">
    <source>
        <dbReference type="Proteomes" id="UP000003803"/>
    </source>
</evidence>
<evidence type="ECO:0000256" key="4">
    <source>
        <dbReference type="PIRSR" id="PIRSR606225-1"/>
    </source>
</evidence>
<dbReference type="InterPro" id="IPR002942">
    <property type="entry name" value="S4_RNA-bd"/>
</dbReference>
<dbReference type="GO" id="GO:0003723">
    <property type="term" value="F:RNA binding"/>
    <property type="evidence" value="ECO:0007669"/>
    <property type="project" value="UniProtKB-KW"/>
</dbReference>
<dbReference type="Proteomes" id="UP000003803">
    <property type="component" value="Unassembled WGS sequence"/>
</dbReference>
<dbReference type="EMBL" id="ABGD02000024">
    <property type="protein sequence ID" value="EDS10378.1"/>
    <property type="molecule type" value="Genomic_DNA"/>
</dbReference>
<feature type="active site" evidence="4">
    <location>
        <position position="163"/>
    </location>
</feature>
<organism evidence="8 9">
    <name type="scientific">Anaerotruncus colihominis DSM 17241</name>
    <dbReference type="NCBI Taxonomy" id="445972"/>
    <lineage>
        <taxon>Bacteria</taxon>
        <taxon>Bacillati</taxon>
        <taxon>Bacillota</taxon>
        <taxon>Clostridia</taxon>
        <taxon>Eubacteriales</taxon>
        <taxon>Oscillospiraceae</taxon>
        <taxon>Anaerotruncus</taxon>
    </lineage>
</organism>
<dbReference type="CDD" id="cd02869">
    <property type="entry name" value="PseudoU_synth_RluA_like"/>
    <property type="match status" value="1"/>
</dbReference>
<evidence type="ECO:0000256" key="1">
    <source>
        <dbReference type="ARBA" id="ARBA00000073"/>
    </source>
</evidence>
<dbReference type="InterPro" id="IPR020103">
    <property type="entry name" value="PsdUridine_synth_cat_dom_sf"/>
</dbReference>
<dbReference type="HOGENOM" id="CLU_016902_1_0_9"/>
<dbReference type="eggNOG" id="COG0564">
    <property type="taxonomic scope" value="Bacteria"/>
</dbReference>
<evidence type="ECO:0000256" key="2">
    <source>
        <dbReference type="ARBA" id="ARBA00010876"/>
    </source>
</evidence>
<reference evidence="8" key="1">
    <citation type="submission" date="2007-11" db="EMBL/GenBank/DDBJ databases">
        <authorList>
            <person name="Fulton L."/>
            <person name="Clifton S."/>
            <person name="Fulton B."/>
            <person name="Xu J."/>
            <person name="Minx P."/>
            <person name="Pepin K.H."/>
            <person name="Johnson M."/>
            <person name="Thiruvilangam P."/>
            <person name="Bhonagiri V."/>
            <person name="Nash W.E."/>
            <person name="Mardis E.R."/>
            <person name="Wilson R.K."/>
        </authorList>
    </citation>
    <scope>NUCLEOTIDE SEQUENCE [LARGE SCALE GENOMIC DNA]</scope>
    <source>
        <strain evidence="8">DSM 17241</strain>
    </source>
</reference>
<accession>B0PEI9</accession>
<dbReference type="GO" id="GO:0120159">
    <property type="term" value="F:rRNA pseudouridine synthase activity"/>
    <property type="evidence" value="ECO:0007669"/>
    <property type="project" value="UniProtKB-ARBA"/>
</dbReference>
<comment type="similarity">
    <text evidence="2 6">Belongs to the pseudouridine synthase RluA family.</text>
</comment>
<protein>
    <recommendedName>
        <fullName evidence="6">Pseudouridine synthase</fullName>
        <ecNumber evidence="6">5.4.99.-</ecNumber>
    </recommendedName>
</protein>
<evidence type="ECO:0000256" key="6">
    <source>
        <dbReference type="RuleBase" id="RU362028"/>
    </source>
</evidence>
<keyword evidence="9" id="KW-1185">Reference proteome</keyword>
<dbReference type="NCBIfam" id="TIGR00005">
    <property type="entry name" value="rluA_subfam"/>
    <property type="match status" value="1"/>
</dbReference>
<dbReference type="PANTHER" id="PTHR21600">
    <property type="entry name" value="MITOCHONDRIAL RNA PSEUDOURIDINE SYNTHASE"/>
    <property type="match status" value="1"/>
</dbReference>
<name>B0PEI9_9FIRM</name>
<evidence type="ECO:0000256" key="5">
    <source>
        <dbReference type="PROSITE-ProRule" id="PRU00182"/>
    </source>
</evidence>
<dbReference type="PANTHER" id="PTHR21600:SF44">
    <property type="entry name" value="RIBOSOMAL LARGE SUBUNIT PSEUDOURIDINE SYNTHASE D"/>
    <property type="match status" value="1"/>
</dbReference>
<comment type="caution">
    <text evidence="8">The sequence shown here is derived from an EMBL/GenBank/DDBJ whole genome shotgun (WGS) entry which is preliminary data.</text>
</comment>
<gene>
    <name evidence="8" type="ORF">ANACOL_02980</name>
</gene>
<keyword evidence="3 6" id="KW-0413">Isomerase</keyword>
<dbReference type="PROSITE" id="PS50889">
    <property type="entry name" value="S4"/>
    <property type="match status" value="1"/>
</dbReference>
<keyword evidence="5" id="KW-0694">RNA-binding</keyword>
<dbReference type="SUPFAM" id="SSF55120">
    <property type="entry name" value="Pseudouridine synthase"/>
    <property type="match status" value="1"/>
</dbReference>
<evidence type="ECO:0000313" key="8">
    <source>
        <dbReference type="EMBL" id="EDS10378.1"/>
    </source>
</evidence>